<reference evidence="1 2" key="1">
    <citation type="submission" date="2019-05" db="EMBL/GenBank/DDBJ databases">
        <title>Another draft genome of Portunus trituberculatus and its Hox gene families provides insights of decapod evolution.</title>
        <authorList>
            <person name="Jeong J.-H."/>
            <person name="Song I."/>
            <person name="Kim S."/>
            <person name="Choi T."/>
            <person name="Kim D."/>
            <person name="Ryu S."/>
            <person name="Kim W."/>
        </authorList>
    </citation>
    <scope>NUCLEOTIDE SEQUENCE [LARGE SCALE GENOMIC DNA]</scope>
    <source>
        <tissue evidence="1">Muscle</tissue>
    </source>
</reference>
<comment type="caution">
    <text evidence="1">The sequence shown here is derived from an EMBL/GenBank/DDBJ whole genome shotgun (WGS) entry which is preliminary data.</text>
</comment>
<name>A0A5B7F5I4_PORTR</name>
<protein>
    <submittedName>
        <fullName evidence="1">Uncharacterized protein</fullName>
    </submittedName>
</protein>
<dbReference type="EMBL" id="VSRR010004812">
    <property type="protein sequence ID" value="MPC40787.1"/>
    <property type="molecule type" value="Genomic_DNA"/>
</dbReference>
<accession>A0A5B7F5I4</accession>
<dbReference type="AlphaFoldDB" id="A0A5B7F5I4"/>
<proteinExistence type="predicted"/>
<keyword evidence="2" id="KW-1185">Reference proteome</keyword>
<sequence length="63" mass="7020">MADSVHLQMPEALRMTGFFADMKHTTLVQIIAKARDGSFPSTENCLASRQEHRCGKKTPKCPT</sequence>
<evidence type="ECO:0000313" key="2">
    <source>
        <dbReference type="Proteomes" id="UP000324222"/>
    </source>
</evidence>
<dbReference type="Proteomes" id="UP000324222">
    <property type="component" value="Unassembled WGS sequence"/>
</dbReference>
<organism evidence="1 2">
    <name type="scientific">Portunus trituberculatus</name>
    <name type="common">Swimming crab</name>
    <name type="synonym">Neptunus trituberculatus</name>
    <dbReference type="NCBI Taxonomy" id="210409"/>
    <lineage>
        <taxon>Eukaryota</taxon>
        <taxon>Metazoa</taxon>
        <taxon>Ecdysozoa</taxon>
        <taxon>Arthropoda</taxon>
        <taxon>Crustacea</taxon>
        <taxon>Multicrustacea</taxon>
        <taxon>Malacostraca</taxon>
        <taxon>Eumalacostraca</taxon>
        <taxon>Eucarida</taxon>
        <taxon>Decapoda</taxon>
        <taxon>Pleocyemata</taxon>
        <taxon>Brachyura</taxon>
        <taxon>Eubrachyura</taxon>
        <taxon>Portunoidea</taxon>
        <taxon>Portunidae</taxon>
        <taxon>Portuninae</taxon>
        <taxon>Portunus</taxon>
    </lineage>
</organism>
<gene>
    <name evidence="1" type="ORF">E2C01_034355</name>
</gene>
<evidence type="ECO:0000313" key="1">
    <source>
        <dbReference type="EMBL" id="MPC40787.1"/>
    </source>
</evidence>